<keyword evidence="1" id="KW-0472">Membrane</keyword>
<feature type="transmembrane region" description="Helical" evidence="1">
    <location>
        <begin position="70"/>
        <end position="90"/>
    </location>
</feature>
<accession>A0A3B0T4X6</accession>
<evidence type="ECO:0000313" key="2">
    <source>
        <dbReference type="EMBL" id="VAW13018.1"/>
    </source>
</evidence>
<name>A0A3B0T4X6_9ZZZZ</name>
<dbReference type="EMBL" id="UOEN01000139">
    <property type="protein sequence ID" value="VAW13018.1"/>
    <property type="molecule type" value="Genomic_DNA"/>
</dbReference>
<evidence type="ECO:0000256" key="1">
    <source>
        <dbReference type="SAM" id="Phobius"/>
    </source>
</evidence>
<keyword evidence="1" id="KW-0812">Transmembrane</keyword>
<proteinExistence type="predicted"/>
<reference evidence="2" key="1">
    <citation type="submission" date="2018-06" db="EMBL/GenBank/DDBJ databases">
        <authorList>
            <person name="Zhirakovskaya E."/>
        </authorList>
    </citation>
    <scope>NUCLEOTIDE SEQUENCE</scope>
</reference>
<sequence>MLYNKQNLIREKHIHQVQRRPSTDGALGVNGQIQEPCDLPERIALVVCHHQISFVILTGESTVSKNRNRYIGIVLLGICVVGILSTGNAYSQKKVITIKKSRNAYQSRYDILRKEYHPDIQKLLKLNATFTLQGKGETASFFLGCSFNYADGILVDLKPGILKLLQREPKVYGLGMSSNTGDCDGCTERLDFNHSILKDLPRLTQLRSVTLGEIDFRDAKQYKYIQPLKNLQRLGFSSCAVSI</sequence>
<gene>
    <name evidence="2" type="ORF">MNBD_BACTEROID05-9</name>
</gene>
<organism evidence="2">
    <name type="scientific">hydrothermal vent metagenome</name>
    <dbReference type="NCBI Taxonomy" id="652676"/>
    <lineage>
        <taxon>unclassified sequences</taxon>
        <taxon>metagenomes</taxon>
        <taxon>ecological metagenomes</taxon>
    </lineage>
</organism>
<protein>
    <submittedName>
        <fullName evidence="2">Uncharacterized protein</fullName>
    </submittedName>
</protein>
<keyword evidence="1" id="KW-1133">Transmembrane helix</keyword>
<feature type="non-terminal residue" evidence="2">
    <location>
        <position position="243"/>
    </location>
</feature>
<dbReference type="AlphaFoldDB" id="A0A3B0T4X6"/>